<dbReference type="EMBL" id="CP073708">
    <property type="protein sequence ID" value="QUO41943.1"/>
    <property type="molecule type" value="Genomic_DNA"/>
</dbReference>
<evidence type="ECO:0000313" key="4">
    <source>
        <dbReference type="Proteomes" id="UP000677234"/>
    </source>
</evidence>
<evidence type="ECO:0000313" key="3">
    <source>
        <dbReference type="Proteomes" id="UP000595847"/>
    </source>
</evidence>
<gene>
    <name evidence="1" type="ORF">JD108_02435</name>
    <name evidence="2" type="ORF">KDJ56_02435</name>
</gene>
<dbReference type="AlphaFoldDB" id="A0A7T5ELK6"/>
<dbReference type="Proteomes" id="UP000595847">
    <property type="component" value="Chromosome"/>
</dbReference>
<proteinExistence type="predicted"/>
<name>A0A7T5ELK6_9BACL</name>
<keyword evidence="4" id="KW-1185">Reference proteome</keyword>
<evidence type="ECO:0000313" key="2">
    <source>
        <dbReference type="EMBL" id="QUO41943.1"/>
    </source>
</evidence>
<dbReference type="EMBL" id="CP066308">
    <property type="protein sequence ID" value="QQE74859.1"/>
    <property type="molecule type" value="Genomic_DNA"/>
</dbReference>
<dbReference type="Proteomes" id="UP000677234">
    <property type="component" value="Chromosome"/>
</dbReference>
<organism evidence="1 3">
    <name type="scientific">Brevibacillus composti</name>
    <dbReference type="NCBI Taxonomy" id="2796470"/>
    <lineage>
        <taxon>Bacteria</taxon>
        <taxon>Bacillati</taxon>
        <taxon>Bacillota</taxon>
        <taxon>Bacilli</taxon>
        <taxon>Bacillales</taxon>
        <taxon>Paenibacillaceae</taxon>
        <taxon>Brevibacillus</taxon>
    </lineage>
</organism>
<dbReference type="KEGG" id="bcop:JD108_02435"/>
<protein>
    <recommendedName>
        <fullName evidence="5">DUF1002 domain-containing protein</fullName>
    </recommendedName>
</protein>
<reference evidence="2" key="2">
    <citation type="submission" date="2021-04" db="EMBL/GenBank/DDBJ databases">
        <title>Brevibacillus composti FJAT-54423, complete genome.</title>
        <authorList>
            <person name="Tang R."/>
        </authorList>
    </citation>
    <scope>NUCLEOTIDE SEQUENCE</scope>
    <source>
        <strain evidence="2">FJAT-54424</strain>
    </source>
</reference>
<reference evidence="1 3" key="1">
    <citation type="submission" date="2020-12" db="EMBL/GenBank/DDBJ databases">
        <title>strain FJAT-54423T represents a novel species of the genus Brevibacillus.</title>
        <authorList>
            <person name="Tang R."/>
        </authorList>
    </citation>
    <scope>NUCLEOTIDE SEQUENCE [LARGE SCALE GENOMIC DNA]</scope>
    <source>
        <strain evidence="1 3">FJAT-54423</strain>
    </source>
</reference>
<dbReference type="RefSeq" id="WP_198828427.1">
    <property type="nucleotide sequence ID" value="NZ_CP066308.1"/>
</dbReference>
<sequence length="86" mass="9651">MDIGKLLSIVRSIPKDKLKSDAGLKEVIRDLGRKSGKTFTDQELNSYVKQFRSMARTENVGSLMNKLAQKGVKPGDLNAIKNRFKK</sequence>
<evidence type="ECO:0008006" key="5">
    <source>
        <dbReference type="Google" id="ProtNLM"/>
    </source>
</evidence>
<accession>A0A7T5ELK6</accession>
<evidence type="ECO:0000313" key="1">
    <source>
        <dbReference type="EMBL" id="QQE74859.1"/>
    </source>
</evidence>